<reference evidence="4 5" key="2">
    <citation type="submission" date="2007-05" db="EMBL/GenBank/DDBJ databases">
        <title>Draft genome sequence of Bifidobacterium adolescentis (L2-32).</title>
        <authorList>
            <person name="Sudarsanam P."/>
            <person name="Ley R."/>
            <person name="Guruge J."/>
            <person name="Turnbaugh P.J."/>
            <person name="Mahowald M."/>
            <person name="Liep D."/>
            <person name="Gordon J."/>
        </authorList>
    </citation>
    <scope>NUCLEOTIDE SEQUENCE [LARGE SCALE GENOMIC DNA]</scope>
    <source>
        <strain evidence="4 5">L2-32</strain>
    </source>
</reference>
<evidence type="ECO:0000256" key="2">
    <source>
        <dbReference type="PROSITE-ProRule" id="PRU00335"/>
    </source>
</evidence>
<keyword evidence="1 2" id="KW-0238">DNA-binding</keyword>
<accession>A7A4F5</accession>
<name>A7A4F5_BIFAD</name>
<feature type="domain" description="HTH tetR-type" evidence="3">
    <location>
        <begin position="88"/>
        <end position="148"/>
    </location>
</feature>
<comment type="caution">
    <text evidence="4">The sequence shown here is derived from an EMBL/GenBank/DDBJ whole genome shotgun (WGS) entry which is preliminary data.</text>
</comment>
<dbReference type="InterPro" id="IPR001647">
    <property type="entry name" value="HTH_TetR"/>
</dbReference>
<dbReference type="Gene3D" id="1.10.357.10">
    <property type="entry name" value="Tetracycline Repressor, domain 2"/>
    <property type="match status" value="1"/>
</dbReference>
<dbReference type="PROSITE" id="PS50977">
    <property type="entry name" value="HTH_TETR_2"/>
    <property type="match status" value="1"/>
</dbReference>
<dbReference type="SUPFAM" id="SSF46689">
    <property type="entry name" value="Homeodomain-like"/>
    <property type="match status" value="1"/>
</dbReference>
<dbReference type="AlphaFoldDB" id="A7A4F5"/>
<dbReference type="InterPro" id="IPR009057">
    <property type="entry name" value="Homeodomain-like_sf"/>
</dbReference>
<dbReference type="Proteomes" id="UP000003773">
    <property type="component" value="Unassembled WGS sequence"/>
</dbReference>
<protein>
    <submittedName>
        <fullName evidence="4">Transcriptional regulator, TetR family</fullName>
    </submittedName>
</protein>
<sequence length="306" mass="34849">MAGVGQRVATATLRLEARGRNSIGWFYEGHDEQGCKELAMSVAAWDGFLNDQSNWPAASRIGNATGATTARDTLGDKTFVKRKRMSQEERHLQILQAAVKIIATKGFWGMSLQNISDELGITEAALYHYISSKDDLLNMVLSECYDTIDADEYNAVTAAIVDADGHRVYYYPRYCLNIVLYNLQRPELVQLYSVLNGEALNPSHPAHDFFIGRHLRQWEMICSMNWLLPPDVDEERFYDLYTLAMSAMDGLQYRWLGDNSMNLLEQWMSISDIIFPDSEWQGFRDPSEHDPKNESCLLPLTLSARQ</sequence>
<reference evidence="4 5" key="1">
    <citation type="submission" date="2007-04" db="EMBL/GenBank/DDBJ databases">
        <authorList>
            <person name="Fulton L."/>
            <person name="Clifton S."/>
            <person name="Fulton B."/>
            <person name="Xu J."/>
            <person name="Minx P."/>
            <person name="Pepin K.H."/>
            <person name="Johnson M."/>
            <person name="Thiruvilangam P."/>
            <person name="Bhonagiri V."/>
            <person name="Nash W.E."/>
            <person name="Mardis E.R."/>
            <person name="Wilson R.K."/>
        </authorList>
    </citation>
    <scope>NUCLEOTIDE SEQUENCE [LARGE SCALE GENOMIC DNA]</scope>
    <source>
        <strain evidence="4 5">L2-32</strain>
    </source>
</reference>
<evidence type="ECO:0000259" key="3">
    <source>
        <dbReference type="PROSITE" id="PS50977"/>
    </source>
</evidence>
<proteinExistence type="predicted"/>
<evidence type="ECO:0000313" key="4">
    <source>
        <dbReference type="EMBL" id="EDN83788.1"/>
    </source>
</evidence>
<dbReference type="GO" id="GO:0003677">
    <property type="term" value="F:DNA binding"/>
    <property type="evidence" value="ECO:0007669"/>
    <property type="project" value="UniProtKB-UniRule"/>
</dbReference>
<dbReference type="GO" id="GO:0006355">
    <property type="term" value="P:regulation of DNA-templated transcription"/>
    <property type="evidence" value="ECO:0007669"/>
    <property type="project" value="UniProtKB-ARBA"/>
</dbReference>
<dbReference type="HOGENOM" id="CLU_069356_44_0_11"/>
<gene>
    <name evidence="4" type="ORF">BIFADO_00712</name>
</gene>
<evidence type="ECO:0000313" key="5">
    <source>
        <dbReference type="Proteomes" id="UP000003773"/>
    </source>
</evidence>
<dbReference type="PRINTS" id="PR00455">
    <property type="entry name" value="HTHTETR"/>
</dbReference>
<dbReference type="InterPro" id="IPR050109">
    <property type="entry name" value="HTH-type_TetR-like_transc_reg"/>
</dbReference>
<organism evidence="4 5">
    <name type="scientific">Bifidobacterium adolescentis L2-32</name>
    <dbReference type="NCBI Taxonomy" id="411481"/>
    <lineage>
        <taxon>Bacteria</taxon>
        <taxon>Bacillati</taxon>
        <taxon>Actinomycetota</taxon>
        <taxon>Actinomycetes</taxon>
        <taxon>Bifidobacteriales</taxon>
        <taxon>Bifidobacteriaceae</taxon>
        <taxon>Bifidobacterium</taxon>
    </lineage>
</organism>
<dbReference type="Pfam" id="PF00440">
    <property type="entry name" value="TetR_N"/>
    <property type="match status" value="1"/>
</dbReference>
<dbReference type="PANTHER" id="PTHR30328:SF54">
    <property type="entry name" value="HTH-TYPE TRANSCRIPTIONAL REPRESSOR SCO4008"/>
    <property type="match status" value="1"/>
</dbReference>
<dbReference type="EMBL" id="AAXD02000018">
    <property type="protein sequence ID" value="EDN83788.1"/>
    <property type="molecule type" value="Genomic_DNA"/>
</dbReference>
<feature type="DNA-binding region" description="H-T-H motif" evidence="2">
    <location>
        <begin position="111"/>
        <end position="130"/>
    </location>
</feature>
<dbReference type="PANTHER" id="PTHR30328">
    <property type="entry name" value="TRANSCRIPTIONAL REPRESSOR"/>
    <property type="match status" value="1"/>
</dbReference>
<evidence type="ECO:0000256" key="1">
    <source>
        <dbReference type="ARBA" id="ARBA00023125"/>
    </source>
</evidence>